<evidence type="ECO:0000313" key="3">
    <source>
        <dbReference type="Proteomes" id="UP000289738"/>
    </source>
</evidence>
<gene>
    <name evidence="2" type="ORF">Ahy_B05g076345</name>
</gene>
<comment type="caution">
    <text evidence="2">The sequence shown here is derived from an EMBL/GenBank/DDBJ whole genome shotgun (WGS) entry which is preliminary data.</text>
</comment>
<keyword evidence="1" id="KW-1133">Transmembrane helix</keyword>
<dbReference type="AlphaFoldDB" id="A0A444Z352"/>
<keyword evidence="1" id="KW-0812">Transmembrane</keyword>
<keyword evidence="3" id="KW-1185">Reference proteome</keyword>
<dbReference type="Proteomes" id="UP000289738">
    <property type="component" value="Chromosome B05"/>
</dbReference>
<evidence type="ECO:0000256" key="1">
    <source>
        <dbReference type="SAM" id="Phobius"/>
    </source>
</evidence>
<reference evidence="2 3" key="1">
    <citation type="submission" date="2019-01" db="EMBL/GenBank/DDBJ databases">
        <title>Sequencing of cultivated peanut Arachis hypogaea provides insights into genome evolution and oil improvement.</title>
        <authorList>
            <person name="Chen X."/>
        </authorList>
    </citation>
    <scope>NUCLEOTIDE SEQUENCE [LARGE SCALE GENOMIC DNA]</scope>
    <source>
        <strain evidence="3">cv. Fuhuasheng</strain>
        <tissue evidence="2">Leaves</tissue>
    </source>
</reference>
<sequence>MTPSSSTSSRCAAPRLSPRPCFTAPYPCLALRCLTALGPCPRLLFLVVVGEVVVVVVVVLLAFPASPLRLPFSSLLDLRYPDLLPPPPRNSTVTAIIVVSIEAEGG</sequence>
<feature type="transmembrane region" description="Helical" evidence="1">
    <location>
        <begin position="43"/>
        <end position="63"/>
    </location>
</feature>
<organism evidence="2 3">
    <name type="scientific">Arachis hypogaea</name>
    <name type="common">Peanut</name>
    <dbReference type="NCBI Taxonomy" id="3818"/>
    <lineage>
        <taxon>Eukaryota</taxon>
        <taxon>Viridiplantae</taxon>
        <taxon>Streptophyta</taxon>
        <taxon>Embryophyta</taxon>
        <taxon>Tracheophyta</taxon>
        <taxon>Spermatophyta</taxon>
        <taxon>Magnoliopsida</taxon>
        <taxon>eudicotyledons</taxon>
        <taxon>Gunneridae</taxon>
        <taxon>Pentapetalae</taxon>
        <taxon>rosids</taxon>
        <taxon>fabids</taxon>
        <taxon>Fabales</taxon>
        <taxon>Fabaceae</taxon>
        <taxon>Papilionoideae</taxon>
        <taxon>50 kb inversion clade</taxon>
        <taxon>dalbergioids sensu lato</taxon>
        <taxon>Dalbergieae</taxon>
        <taxon>Pterocarpus clade</taxon>
        <taxon>Arachis</taxon>
    </lineage>
</organism>
<name>A0A444Z352_ARAHY</name>
<evidence type="ECO:0000313" key="2">
    <source>
        <dbReference type="EMBL" id="RYR08596.1"/>
    </source>
</evidence>
<dbReference type="EMBL" id="SDMP01000015">
    <property type="protein sequence ID" value="RYR08596.1"/>
    <property type="molecule type" value="Genomic_DNA"/>
</dbReference>
<protein>
    <submittedName>
        <fullName evidence="2">Uncharacterized protein</fullName>
    </submittedName>
</protein>
<keyword evidence="1" id="KW-0472">Membrane</keyword>
<accession>A0A444Z352</accession>
<proteinExistence type="predicted"/>